<dbReference type="Gene3D" id="3.40.50.300">
    <property type="entry name" value="P-loop containing nucleotide triphosphate hydrolases"/>
    <property type="match status" value="1"/>
</dbReference>
<dbReference type="InterPro" id="IPR036678">
    <property type="entry name" value="MutS_con_dom_sf"/>
</dbReference>
<dbReference type="InterPro" id="IPR000432">
    <property type="entry name" value="DNA_mismatch_repair_MutS_C"/>
</dbReference>
<dbReference type="Pfam" id="PF05192">
    <property type="entry name" value="MutS_III"/>
    <property type="match status" value="1"/>
</dbReference>
<dbReference type="Gene3D" id="1.10.1420.10">
    <property type="match status" value="2"/>
</dbReference>
<feature type="coiled-coil region" evidence="11">
    <location>
        <begin position="537"/>
        <end position="564"/>
    </location>
</feature>
<dbReference type="Proteomes" id="UP001548832">
    <property type="component" value="Unassembled WGS sequence"/>
</dbReference>
<dbReference type="SMART" id="SM00534">
    <property type="entry name" value="MUTSac"/>
    <property type="match status" value="1"/>
</dbReference>
<dbReference type="SMART" id="SM00533">
    <property type="entry name" value="MUTSd"/>
    <property type="match status" value="1"/>
</dbReference>
<dbReference type="Gene3D" id="6.10.140.430">
    <property type="match status" value="1"/>
</dbReference>
<evidence type="ECO:0000256" key="3">
    <source>
        <dbReference type="ARBA" id="ARBA00022741"/>
    </source>
</evidence>
<dbReference type="Gene3D" id="3.30.420.110">
    <property type="entry name" value="MutS, connector domain"/>
    <property type="match status" value="1"/>
</dbReference>
<reference evidence="13 14" key="1">
    <citation type="submission" date="2024-06" db="EMBL/GenBank/DDBJ databases">
        <authorList>
            <person name="Kim D.-U."/>
        </authorList>
    </citation>
    <scope>NUCLEOTIDE SEQUENCE [LARGE SCALE GENOMIC DNA]</scope>
    <source>
        <strain evidence="13 14">KACC15460</strain>
    </source>
</reference>
<feature type="binding site" evidence="9">
    <location>
        <begin position="661"/>
        <end position="668"/>
    </location>
    <ligand>
        <name>ATP</name>
        <dbReference type="ChEBI" id="CHEBI:30616"/>
    </ligand>
</feature>
<keyword evidence="11" id="KW-0175">Coiled coil</keyword>
<evidence type="ECO:0000256" key="1">
    <source>
        <dbReference type="ARBA" id="ARBA00006271"/>
    </source>
</evidence>
<dbReference type="InterPro" id="IPR045076">
    <property type="entry name" value="MutS"/>
</dbReference>
<comment type="similarity">
    <text evidence="1 9 10">Belongs to the DNA mismatch repair MutS family.</text>
</comment>
<comment type="function">
    <text evidence="8 9">This protein is involved in the repair of mismatches in DNA. It is possible that it carries out the mismatch recognition step. This protein has a weak ATPase activity.</text>
</comment>
<proteinExistence type="inferred from homology"/>
<dbReference type="HAMAP" id="MF_00096">
    <property type="entry name" value="MutS"/>
    <property type="match status" value="1"/>
</dbReference>
<dbReference type="SUPFAM" id="SSF48334">
    <property type="entry name" value="DNA repair protein MutS, domain III"/>
    <property type="match status" value="1"/>
</dbReference>
<keyword evidence="5 9" id="KW-0067">ATP-binding</keyword>
<keyword evidence="4 9" id="KW-0227">DNA damage</keyword>
<dbReference type="Pfam" id="PF00488">
    <property type="entry name" value="MutS_V"/>
    <property type="match status" value="1"/>
</dbReference>
<dbReference type="RefSeq" id="WP_354461008.1">
    <property type="nucleotide sequence ID" value="NZ_JBEWSZ010000001.1"/>
</dbReference>
<dbReference type="PIRSF" id="PIRSF037677">
    <property type="entry name" value="DNA_mis_repair_Msh6"/>
    <property type="match status" value="1"/>
</dbReference>
<evidence type="ECO:0000313" key="14">
    <source>
        <dbReference type="Proteomes" id="UP001548832"/>
    </source>
</evidence>
<evidence type="ECO:0000256" key="10">
    <source>
        <dbReference type="RuleBase" id="RU003756"/>
    </source>
</evidence>
<dbReference type="PROSITE" id="PS00486">
    <property type="entry name" value="DNA_MISMATCH_REPAIR_2"/>
    <property type="match status" value="1"/>
</dbReference>
<dbReference type="CDD" id="cd03284">
    <property type="entry name" value="ABC_MutS1"/>
    <property type="match status" value="1"/>
</dbReference>
<dbReference type="Pfam" id="PF01624">
    <property type="entry name" value="MutS_I"/>
    <property type="match status" value="1"/>
</dbReference>
<evidence type="ECO:0000256" key="6">
    <source>
        <dbReference type="ARBA" id="ARBA00023125"/>
    </source>
</evidence>
<dbReference type="InterPro" id="IPR036187">
    <property type="entry name" value="DNA_mismatch_repair_MutS_sf"/>
</dbReference>
<comment type="caution">
    <text evidence="13">The sequence shown here is derived from an EMBL/GenBank/DDBJ whole genome shotgun (WGS) entry which is preliminary data.</text>
</comment>
<evidence type="ECO:0000313" key="13">
    <source>
        <dbReference type="EMBL" id="MET2829040.1"/>
    </source>
</evidence>
<dbReference type="InterPro" id="IPR007861">
    <property type="entry name" value="DNA_mismatch_repair_MutS_clamp"/>
</dbReference>
<name>A0ABV2DG68_9HYPH</name>
<dbReference type="InterPro" id="IPR007696">
    <property type="entry name" value="DNA_mismatch_repair_MutS_core"/>
</dbReference>
<dbReference type="InterPro" id="IPR007695">
    <property type="entry name" value="DNA_mismatch_repair_MutS-lik_N"/>
</dbReference>
<dbReference type="Pfam" id="PF05188">
    <property type="entry name" value="MutS_II"/>
    <property type="match status" value="1"/>
</dbReference>
<dbReference type="PANTHER" id="PTHR11361">
    <property type="entry name" value="DNA MISMATCH REPAIR PROTEIN MUTS FAMILY MEMBER"/>
    <property type="match status" value="1"/>
</dbReference>
<evidence type="ECO:0000256" key="2">
    <source>
        <dbReference type="ARBA" id="ARBA00021982"/>
    </source>
</evidence>
<dbReference type="Pfam" id="PF05190">
    <property type="entry name" value="MutS_IV"/>
    <property type="match status" value="1"/>
</dbReference>
<evidence type="ECO:0000256" key="7">
    <source>
        <dbReference type="ARBA" id="ARBA00023204"/>
    </source>
</evidence>
<dbReference type="InterPro" id="IPR005748">
    <property type="entry name" value="DNA_mismatch_repair_MutS"/>
</dbReference>
<dbReference type="NCBIfam" id="TIGR01070">
    <property type="entry name" value="mutS1"/>
    <property type="match status" value="1"/>
</dbReference>
<evidence type="ECO:0000256" key="5">
    <source>
        <dbReference type="ARBA" id="ARBA00022840"/>
    </source>
</evidence>
<dbReference type="InterPro" id="IPR017261">
    <property type="entry name" value="DNA_mismatch_repair_MutS/MSH"/>
</dbReference>
<evidence type="ECO:0000256" key="4">
    <source>
        <dbReference type="ARBA" id="ARBA00022763"/>
    </source>
</evidence>
<keyword evidence="7 9" id="KW-0234">DNA repair</keyword>
<keyword evidence="6 9" id="KW-0238">DNA-binding</keyword>
<keyword evidence="14" id="KW-1185">Reference proteome</keyword>
<keyword evidence="3 9" id="KW-0547">Nucleotide-binding</keyword>
<dbReference type="EMBL" id="JBEWSZ010000001">
    <property type="protein sequence ID" value="MET2829040.1"/>
    <property type="molecule type" value="Genomic_DNA"/>
</dbReference>
<dbReference type="InterPro" id="IPR027417">
    <property type="entry name" value="P-loop_NTPase"/>
</dbReference>
<dbReference type="SUPFAM" id="SSF52540">
    <property type="entry name" value="P-loop containing nucleoside triphosphate hydrolases"/>
    <property type="match status" value="1"/>
</dbReference>
<dbReference type="SUPFAM" id="SSF53150">
    <property type="entry name" value="DNA repair protein MutS, domain II"/>
    <property type="match status" value="1"/>
</dbReference>
<dbReference type="InterPro" id="IPR016151">
    <property type="entry name" value="DNA_mismatch_repair_MutS_N"/>
</dbReference>
<evidence type="ECO:0000259" key="12">
    <source>
        <dbReference type="PROSITE" id="PS00486"/>
    </source>
</evidence>
<dbReference type="Gene3D" id="3.40.1170.10">
    <property type="entry name" value="DNA repair protein MutS, domain I"/>
    <property type="match status" value="1"/>
</dbReference>
<feature type="domain" description="DNA mismatch repair proteins mutS family" evidence="12">
    <location>
        <begin position="735"/>
        <end position="751"/>
    </location>
</feature>
<evidence type="ECO:0000256" key="11">
    <source>
        <dbReference type="SAM" id="Coils"/>
    </source>
</evidence>
<dbReference type="SUPFAM" id="SSF55271">
    <property type="entry name" value="DNA repair protein MutS, domain I"/>
    <property type="match status" value="1"/>
</dbReference>
<protein>
    <recommendedName>
        <fullName evidence="2 9">DNA mismatch repair protein MutS</fullName>
    </recommendedName>
</protein>
<dbReference type="NCBIfam" id="NF003810">
    <property type="entry name" value="PRK05399.1"/>
    <property type="match status" value="1"/>
</dbReference>
<evidence type="ECO:0000256" key="8">
    <source>
        <dbReference type="ARBA" id="ARBA00024647"/>
    </source>
</evidence>
<organism evidence="13 14">
    <name type="scientific">Mesorhizobium shangrilense</name>
    <dbReference type="NCBI Taxonomy" id="460060"/>
    <lineage>
        <taxon>Bacteria</taxon>
        <taxon>Pseudomonadati</taxon>
        <taxon>Pseudomonadota</taxon>
        <taxon>Alphaproteobacteria</taxon>
        <taxon>Hyphomicrobiales</taxon>
        <taxon>Phyllobacteriaceae</taxon>
        <taxon>Mesorhizobium</taxon>
    </lineage>
</organism>
<evidence type="ECO:0000256" key="9">
    <source>
        <dbReference type="HAMAP-Rule" id="MF_00096"/>
    </source>
</evidence>
<dbReference type="InterPro" id="IPR007860">
    <property type="entry name" value="DNA_mmatch_repair_MutS_con_dom"/>
</dbReference>
<gene>
    <name evidence="9 13" type="primary">mutS</name>
    <name evidence="13" type="ORF">ABVQ20_18840</name>
</gene>
<sequence length="910" mass="98028">MNMHNPNEPDAPEAMTPSPIATAAVTPMMEQFIEIKAANPDSLLFYRMGDFYELFFDDAEKASRALGIVLTKRGKHQGHDIPMCGVPVHAADDYLQKLIGQGFRVAVCEQIEDPAEAKKRGSKSVVRRDVVRLVTPGTITEDKLLAPSESSFLMALGRVKGGAEHSFAIAWIEISTGTFRVAETTADRLLADVFRVDPRELIVAEPVFYDPELKPIFDVLGRVASPQPPSLFDSASATGRIARFFEVATPDSFGAFSRAELSAISGAIAYVEKTQKAERPPLSRPEREEQGSTLFIDPATRANLELLRTLSGSREGSLFKAIDRTVTGGGARLLADRLMAPLTDPAAITARLDSVSFFRSETRLCQVVRASLKSVADMPRALSRLALNRGGPRDLGALRAGFEAAEAIAGIFAATALPGELAAALEAIKALPRPLSAHLTQALGEELPLLKRDGGFIRGGYHGELDEMRALRDESRKVIAGLERSLIDETGIRSLKIRHNNVLGYYIEVTANHHAIMTGSDGAKARFIHRQTMANAMRFTTTELAELETKIANAADRALSIELAAFDTLTAEAVGEAQKIRAGAEALSVLDVSAALALLSESEAWCRPIVDGGLAFEISGGRHPVVEQALRRSGEGPFVANDCDLSPEGGAKNGAIWLLTGPNMGGKSTFLRQNALIAILAQTGSFVPASSAHIGVVDRLFSRVGASDDLARGRSTFMVEMVETAAILNQAGERALVILDEIGRGTATFDGLSIAWAAVEYLHEKNRCRAIFATHFHEMTSLAGKLPRLHNVTMRVKEWEGDVVFLHEVGKGAADRSYGVQVARLAGLPEAVVGRAKEVLHQLEEGEVSGKANRLVDDLPLFSVALKREAPKPVKNDALGAALGEINPDEMTPREALDALYRLKGLASKP</sequence>
<dbReference type="PANTHER" id="PTHR11361:SF34">
    <property type="entry name" value="DNA MISMATCH REPAIR PROTEIN MSH1, MITOCHONDRIAL"/>
    <property type="match status" value="1"/>
</dbReference>
<accession>A0ABV2DG68</accession>